<dbReference type="EMBL" id="JBBPBM010000103">
    <property type="protein sequence ID" value="KAK8508363.1"/>
    <property type="molecule type" value="Genomic_DNA"/>
</dbReference>
<evidence type="ECO:0000256" key="1">
    <source>
        <dbReference type="SAM" id="MobiDB-lite"/>
    </source>
</evidence>
<organism evidence="2 3">
    <name type="scientific">Hibiscus sabdariffa</name>
    <name type="common">roselle</name>
    <dbReference type="NCBI Taxonomy" id="183260"/>
    <lineage>
        <taxon>Eukaryota</taxon>
        <taxon>Viridiplantae</taxon>
        <taxon>Streptophyta</taxon>
        <taxon>Embryophyta</taxon>
        <taxon>Tracheophyta</taxon>
        <taxon>Spermatophyta</taxon>
        <taxon>Magnoliopsida</taxon>
        <taxon>eudicotyledons</taxon>
        <taxon>Gunneridae</taxon>
        <taxon>Pentapetalae</taxon>
        <taxon>rosids</taxon>
        <taxon>malvids</taxon>
        <taxon>Malvales</taxon>
        <taxon>Malvaceae</taxon>
        <taxon>Malvoideae</taxon>
        <taxon>Hibiscus</taxon>
    </lineage>
</organism>
<evidence type="ECO:0000313" key="2">
    <source>
        <dbReference type="EMBL" id="KAK8508363.1"/>
    </source>
</evidence>
<keyword evidence="3" id="KW-1185">Reference proteome</keyword>
<dbReference type="InterPro" id="IPR032675">
    <property type="entry name" value="LRR_dom_sf"/>
</dbReference>
<dbReference type="InterPro" id="IPR044974">
    <property type="entry name" value="Disease_R_plants"/>
</dbReference>
<comment type="caution">
    <text evidence="2">The sequence shown here is derived from an EMBL/GenBank/DDBJ whole genome shotgun (WGS) entry which is preliminary data.</text>
</comment>
<proteinExistence type="predicted"/>
<dbReference type="Gene3D" id="3.80.10.10">
    <property type="entry name" value="Ribonuclease Inhibitor"/>
    <property type="match status" value="2"/>
</dbReference>
<evidence type="ECO:0000313" key="3">
    <source>
        <dbReference type="Proteomes" id="UP001472677"/>
    </source>
</evidence>
<reference evidence="2 3" key="1">
    <citation type="journal article" date="2024" name="G3 (Bethesda)">
        <title>Genome assembly of Hibiscus sabdariffa L. provides insights into metabolisms of medicinal natural products.</title>
        <authorList>
            <person name="Kim T."/>
        </authorList>
    </citation>
    <scope>NUCLEOTIDE SEQUENCE [LARGE SCALE GENOMIC DNA]</scope>
    <source>
        <strain evidence="2">TK-2024</strain>
        <tissue evidence="2">Old leaves</tissue>
    </source>
</reference>
<sequence>MAKEIVCKESNHLGERSRLWKPVDVYKVLKNNKGTDLIQGITLDISQIDIVQLHPSAFENMYNLRYIKFYTSSSYFARNAKPYVGVDIVSLPDELRLLWWTNYPYKSLSSSFNPKNLVVLKLTVGDMEQLWNEDDYQDLPNLKVLDVSYSFKLKKIPNLSRAINLKSIHCVKCQSLVELPCLSNLTYLQKIDVQECYNLKKFPELPNNITDLDISYTKIEQVSDSIEHLVNLKRLNFKNCPIVKIQRLPRSVEYLYLSGTQVEEVSLDPWSELGVLAMDCCKSLKSVSGLPPNPMTLDASGCTSLEKVSFARQNLRSFVDEGNLSMTFCACFCLNQESIDNIEANAMLKIQSLAEKWIHLKSSRVFRYCFAGNKISANMFEYWSMSCCLNFRISPSGSGTSVRRRFLVFAICLVPDLSLGPYYYGIKVICEYQLAAASSNDGGGRFEKFKTEFYVDDGRCNGDHVWILCGKDMVREDNNYEEASFDFQIHHSRYRNIIKVKKCGVKAFYVDAESNTITDANIEEARHHSATETRSKRSRGQSV</sequence>
<gene>
    <name evidence="2" type="ORF">V6N12_019542</name>
</gene>
<dbReference type="PANTHER" id="PTHR11017:SF479">
    <property type="entry name" value="DISEASE RESISTANCE PROTEIN (TIR-NBS-LRR CLASS) FAMILY"/>
    <property type="match status" value="1"/>
</dbReference>
<name>A0ABR2BMJ8_9ROSI</name>
<accession>A0ABR2BMJ8</accession>
<protein>
    <submittedName>
        <fullName evidence="2">Uncharacterized protein</fullName>
    </submittedName>
</protein>
<dbReference type="SUPFAM" id="SSF52058">
    <property type="entry name" value="L domain-like"/>
    <property type="match status" value="1"/>
</dbReference>
<dbReference type="Proteomes" id="UP001472677">
    <property type="component" value="Unassembled WGS sequence"/>
</dbReference>
<feature type="region of interest" description="Disordered" evidence="1">
    <location>
        <begin position="523"/>
        <end position="543"/>
    </location>
</feature>
<feature type="compositionally biased region" description="Basic and acidic residues" evidence="1">
    <location>
        <begin position="523"/>
        <end position="535"/>
    </location>
</feature>
<dbReference type="PANTHER" id="PTHR11017">
    <property type="entry name" value="LEUCINE-RICH REPEAT-CONTAINING PROTEIN"/>
    <property type="match status" value="1"/>
</dbReference>